<dbReference type="VEuPathDB" id="MicrosporidiaDB:M970_081610"/>
<evidence type="ECO:0008006" key="2">
    <source>
        <dbReference type="Google" id="ProtNLM"/>
    </source>
</evidence>
<evidence type="ECO:0000313" key="1">
    <source>
        <dbReference type="EMBL" id="AGE95061.1"/>
    </source>
</evidence>
<reference evidence="1" key="1">
    <citation type="journal article" date="2013" name="Eukaryot. Cell">
        <title>Extremely Reduced Levels of Heterozygosity in the Vertebrate Pathogen Encephalitozoon cuniculi.</title>
        <authorList>
            <person name="Selman M."/>
            <person name="Sak B."/>
            <person name="Kvac M."/>
            <person name="Farinelli L."/>
            <person name="Weiss L.M."/>
            <person name="Corradi N."/>
        </authorList>
    </citation>
    <scope>NUCLEOTIDE SEQUENCE</scope>
</reference>
<dbReference type="InterPro" id="IPR011990">
    <property type="entry name" value="TPR-like_helical_dom_sf"/>
</dbReference>
<dbReference type="VEuPathDB" id="MicrosporidiaDB:AEWQ_081600"/>
<sequence>MEEVEKEIVRKIDQLLYEEALKLIDLTPLTPGSGVTIYPYKGHILHLQKKYDESIDFLRSLIRRFPPNIKAKRFLYSGLLAQGDFRSSFRVAKECWIDGDYRRSTLVRILAHALVLRDLSFLDLLDAHCNEPLLLSVGYIYSGRLERAVELMRGVDDSNGALVYLDALIAVRTGSVYMLDYIRYLDEDVFVAAIDGLEKKLRVFEGVKSHGCEYVDSKVLSIAKKVLNKSEYETIVRSVSSRKGLGHRCERGCLVGKLRIGTEEDIFLKEGNFCSPAGRYSELEDVFNELENGNYSSALENLKRMYRVETTTDLGKHLKDGQNTLVLDEIRKSYSNRGRREDASRYAELLEIAHSFRVRDVIECLSGLIDENMIREIIELLELDLFTKEA</sequence>
<proteinExistence type="predicted"/>
<gene>
    <name evidence="1" type="ORF">ECU08_1590</name>
</gene>
<dbReference type="VEuPathDB" id="MicrosporidiaDB:ECU08_1590"/>
<protein>
    <recommendedName>
        <fullName evidence="2">Tetratricopeptide repeat protein</fullName>
    </recommendedName>
</protein>
<organism evidence="1">
    <name type="scientific">Encephalitozoon cuniculi</name>
    <name type="common">Microsporidian parasite</name>
    <dbReference type="NCBI Taxonomy" id="6035"/>
    <lineage>
        <taxon>Eukaryota</taxon>
        <taxon>Fungi</taxon>
        <taxon>Fungi incertae sedis</taxon>
        <taxon>Microsporidia</taxon>
        <taxon>Unikaryonidae</taxon>
        <taxon>Encephalitozoon</taxon>
    </lineage>
</organism>
<accession>M1KIL6</accession>
<dbReference type="VEuPathDB" id="MicrosporidiaDB:AEWR_081610"/>
<dbReference type="EMBL" id="KC513605">
    <property type="protein sequence ID" value="AGE95061.1"/>
    <property type="molecule type" value="Genomic_DNA"/>
</dbReference>
<dbReference type="VEuPathDB" id="MicrosporidiaDB:AEWD_081560"/>
<dbReference type="AlphaFoldDB" id="M1KIL6"/>
<dbReference type="SUPFAM" id="SSF48452">
    <property type="entry name" value="TPR-like"/>
    <property type="match status" value="1"/>
</dbReference>
<name>M1KIL6_ENCCN</name>